<name>A0A2M3ZQ48_9DIPT</name>
<dbReference type="EMBL" id="GGFM01009767">
    <property type="protein sequence ID" value="MBW30518.1"/>
    <property type="molecule type" value="Transcribed_RNA"/>
</dbReference>
<reference evidence="2" key="1">
    <citation type="submission" date="2018-01" db="EMBL/GenBank/DDBJ databases">
        <title>An insight into the sialome of Amazonian anophelines.</title>
        <authorList>
            <person name="Ribeiro J.M."/>
            <person name="Scarpassa V."/>
            <person name="Calvo E."/>
        </authorList>
    </citation>
    <scope>NUCLEOTIDE SEQUENCE</scope>
    <source>
        <tissue evidence="2">Salivary glands</tissue>
    </source>
</reference>
<sequence>MLLMLRLVLALVVCLWYRRWCCGRRHHTPIDIVPTVDGRITKVLLETLLDGTLVEAAALIIILVLRSDGMPLLLLLVYHRLSPILLLSNALTGGRGGSTRCQHRVPKQLPLLSSFLFLLVGGLVQQHRLDGVPVDEHIVTATRGRSREECTRIGIVEVSDPGTEIYATLLIDMAQGSRFRVTATTVRFRQLPVGRKAKQITVTTGGTPGRRHTR</sequence>
<feature type="signal peptide" evidence="1">
    <location>
        <begin position="1"/>
        <end position="23"/>
    </location>
</feature>
<accession>A0A2M3ZQ48</accession>
<feature type="chain" id="PRO_5014805017" evidence="1">
    <location>
        <begin position="24"/>
        <end position="214"/>
    </location>
</feature>
<keyword evidence="1" id="KW-0732">Signal</keyword>
<evidence type="ECO:0000313" key="2">
    <source>
        <dbReference type="EMBL" id="MBW30518.1"/>
    </source>
</evidence>
<proteinExistence type="predicted"/>
<organism evidence="2">
    <name type="scientific">Anopheles braziliensis</name>
    <dbReference type="NCBI Taxonomy" id="58242"/>
    <lineage>
        <taxon>Eukaryota</taxon>
        <taxon>Metazoa</taxon>
        <taxon>Ecdysozoa</taxon>
        <taxon>Arthropoda</taxon>
        <taxon>Hexapoda</taxon>
        <taxon>Insecta</taxon>
        <taxon>Pterygota</taxon>
        <taxon>Neoptera</taxon>
        <taxon>Endopterygota</taxon>
        <taxon>Diptera</taxon>
        <taxon>Nematocera</taxon>
        <taxon>Culicoidea</taxon>
        <taxon>Culicidae</taxon>
        <taxon>Anophelinae</taxon>
        <taxon>Anopheles</taxon>
    </lineage>
</organism>
<protein>
    <submittedName>
        <fullName evidence="2">Putative secreted peptide</fullName>
    </submittedName>
</protein>
<evidence type="ECO:0000256" key="1">
    <source>
        <dbReference type="SAM" id="SignalP"/>
    </source>
</evidence>
<dbReference type="AlphaFoldDB" id="A0A2M3ZQ48"/>